<dbReference type="SMART" id="SM00905">
    <property type="entry name" value="FolB"/>
    <property type="match status" value="1"/>
</dbReference>
<protein>
    <recommendedName>
        <fullName evidence="6">7,8-dihydroneopterin aldolase</fullName>
        <ecNumber evidence="6">4.1.2.25</ecNumber>
    </recommendedName>
</protein>
<accession>A0A1X7GFD9</accession>
<evidence type="ECO:0000256" key="2">
    <source>
        <dbReference type="ARBA" id="ARBA00005013"/>
    </source>
</evidence>
<evidence type="ECO:0000256" key="6">
    <source>
        <dbReference type="RuleBase" id="RU362079"/>
    </source>
</evidence>
<comment type="function">
    <text evidence="6">Catalyzes the conversion of 7,8-dihydroneopterin to 6-hydroxymethyl-7,8-dihydropterin.</text>
</comment>
<dbReference type="InterPro" id="IPR006157">
    <property type="entry name" value="FolB_dom"/>
</dbReference>
<evidence type="ECO:0000256" key="1">
    <source>
        <dbReference type="ARBA" id="ARBA00001353"/>
    </source>
</evidence>
<dbReference type="SUPFAM" id="SSF55620">
    <property type="entry name" value="Tetrahydrobiopterin biosynthesis enzymes-like"/>
    <property type="match status" value="1"/>
</dbReference>
<dbReference type="InterPro" id="IPR006156">
    <property type="entry name" value="Dihydroneopterin_aldolase"/>
</dbReference>
<keyword evidence="4 6" id="KW-0289">Folate biosynthesis</keyword>
<evidence type="ECO:0000259" key="7">
    <source>
        <dbReference type="SMART" id="SM00905"/>
    </source>
</evidence>
<comment type="pathway">
    <text evidence="2 6">Cofactor biosynthesis; tetrahydrofolate biosynthesis; 2-amino-4-hydroxy-6-hydroxymethyl-7,8-dihydropteridine diphosphate from 7,8-dihydroneopterin triphosphate: step 3/4.</text>
</comment>
<dbReference type="PANTHER" id="PTHR42844:SF1">
    <property type="entry name" value="DIHYDRONEOPTERIN ALDOLASE 1-RELATED"/>
    <property type="match status" value="1"/>
</dbReference>
<dbReference type="PANTHER" id="PTHR42844">
    <property type="entry name" value="DIHYDRONEOPTERIN ALDOLASE 1-RELATED"/>
    <property type="match status" value="1"/>
</dbReference>
<dbReference type="Pfam" id="PF02152">
    <property type="entry name" value="FolB"/>
    <property type="match status" value="1"/>
</dbReference>
<feature type="domain" description="Dihydroneopterin aldolase/epimerase" evidence="7">
    <location>
        <begin position="6"/>
        <end position="119"/>
    </location>
</feature>
<dbReference type="OrthoDB" id="9808041at2"/>
<dbReference type="GO" id="GO:0004150">
    <property type="term" value="F:dihydroneopterin aldolase activity"/>
    <property type="evidence" value="ECO:0007669"/>
    <property type="project" value="UniProtKB-UniRule"/>
</dbReference>
<sequence>MGTYTITLKNCAFYANHGAFEQEVSLGQRFFVDVVMEVEADEALENDDVGSTVHYGIAYEIVEKAVTEHRRNLIEALAKDIAKALCAWSPRIRRADITVRKPSVPIRGILDYAEVRVEHFA</sequence>
<dbReference type="STRING" id="464029.SAMN02982989_3677"/>
<dbReference type="Proteomes" id="UP000192903">
    <property type="component" value="Unassembled WGS sequence"/>
</dbReference>
<dbReference type="GO" id="GO:0005737">
    <property type="term" value="C:cytoplasm"/>
    <property type="evidence" value="ECO:0007669"/>
    <property type="project" value="TreeGrafter"/>
</dbReference>
<gene>
    <name evidence="8" type="ORF">SAMN02982989_3677</name>
</gene>
<reference evidence="9" key="1">
    <citation type="submission" date="2017-04" db="EMBL/GenBank/DDBJ databases">
        <authorList>
            <person name="Varghese N."/>
            <person name="Submissions S."/>
        </authorList>
    </citation>
    <scope>NUCLEOTIDE SEQUENCE [LARGE SCALE GENOMIC DNA]</scope>
    <source>
        <strain evidence="9">B4P</strain>
    </source>
</reference>
<proteinExistence type="inferred from homology"/>
<dbReference type="EMBL" id="FXAF01000011">
    <property type="protein sequence ID" value="SMF68448.1"/>
    <property type="molecule type" value="Genomic_DNA"/>
</dbReference>
<dbReference type="GO" id="GO:0046656">
    <property type="term" value="P:folic acid biosynthetic process"/>
    <property type="evidence" value="ECO:0007669"/>
    <property type="project" value="UniProtKB-UniRule"/>
</dbReference>
<organism evidence="8 9">
    <name type="scientific">Xaviernesmea oryzae</name>
    <dbReference type="NCBI Taxonomy" id="464029"/>
    <lineage>
        <taxon>Bacteria</taxon>
        <taxon>Pseudomonadati</taxon>
        <taxon>Pseudomonadota</taxon>
        <taxon>Alphaproteobacteria</taxon>
        <taxon>Hyphomicrobiales</taxon>
        <taxon>Rhizobiaceae</taxon>
        <taxon>Rhizobium/Agrobacterium group</taxon>
        <taxon>Xaviernesmea</taxon>
    </lineage>
</organism>
<evidence type="ECO:0000313" key="8">
    <source>
        <dbReference type="EMBL" id="SMF68448.1"/>
    </source>
</evidence>
<dbReference type="NCBIfam" id="TIGR00525">
    <property type="entry name" value="folB"/>
    <property type="match status" value="1"/>
</dbReference>
<dbReference type="InterPro" id="IPR043133">
    <property type="entry name" value="GTP-CH-I_C/QueF"/>
</dbReference>
<keyword evidence="5 6" id="KW-0456">Lyase</keyword>
<name>A0A1X7GFD9_9HYPH</name>
<evidence type="ECO:0000256" key="4">
    <source>
        <dbReference type="ARBA" id="ARBA00022909"/>
    </source>
</evidence>
<keyword evidence="9" id="KW-1185">Reference proteome</keyword>
<dbReference type="Gene3D" id="3.30.1130.10">
    <property type="match status" value="1"/>
</dbReference>
<dbReference type="AlphaFoldDB" id="A0A1X7GFD9"/>
<dbReference type="EC" id="4.1.2.25" evidence="6"/>
<comment type="similarity">
    <text evidence="3 6">Belongs to the DHNA family.</text>
</comment>
<dbReference type="UniPathway" id="UPA00077">
    <property type="reaction ID" value="UER00154"/>
</dbReference>
<evidence type="ECO:0000256" key="3">
    <source>
        <dbReference type="ARBA" id="ARBA00005708"/>
    </source>
</evidence>
<dbReference type="RefSeq" id="WP_085424338.1">
    <property type="nucleotide sequence ID" value="NZ_FXAF01000011.1"/>
</dbReference>
<evidence type="ECO:0000313" key="9">
    <source>
        <dbReference type="Proteomes" id="UP000192903"/>
    </source>
</evidence>
<comment type="catalytic activity">
    <reaction evidence="1 6">
        <text>7,8-dihydroneopterin = 6-hydroxymethyl-7,8-dihydropterin + glycolaldehyde</text>
        <dbReference type="Rhea" id="RHEA:10540"/>
        <dbReference type="ChEBI" id="CHEBI:17001"/>
        <dbReference type="ChEBI" id="CHEBI:17071"/>
        <dbReference type="ChEBI" id="CHEBI:44841"/>
        <dbReference type="EC" id="4.1.2.25"/>
    </reaction>
</comment>
<dbReference type="NCBIfam" id="TIGR00526">
    <property type="entry name" value="folB_dom"/>
    <property type="match status" value="1"/>
</dbReference>
<evidence type="ECO:0000256" key="5">
    <source>
        <dbReference type="ARBA" id="ARBA00023239"/>
    </source>
</evidence>
<dbReference type="GO" id="GO:0046654">
    <property type="term" value="P:tetrahydrofolate biosynthetic process"/>
    <property type="evidence" value="ECO:0007669"/>
    <property type="project" value="UniProtKB-UniRule"/>
</dbReference>